<dbReference type="OrthoDB" id="208996at2"/>
<feature type="compositionally biased region" description="Low complexity" evidence="1">
    <location>
        <begin position="202"/>
        <end position="213"/>
    </location>
</feature>
<dbReference type="AlphaFoldDB" id="A0A517U109"/>
<evidence type="ECO:0000313" key="3">
    <source>
        <dbReference type="Proteomes" id="UP000317909"/>
    </source>
</evidence>
<keyword evidence="3" id="KW-1185">Reference proteome</keyword>
<sequence>MEPFKITCVSCRAVLTVRKESMIGQIIACPRCSMMVQVMPPAGYVAAAKTPTSDSTAVATGPAAARVAKERTAAAAITPAINSFDAPDAGTEFSPPAPPVGTPAESALTATFDDAVDAIGDVPAHPASLPLTPSATLANNGIESAFAEPIDADTQAVPSLAARPTKSLWVAWKFPVMIVGGAVAGAAIVATALTLLSGDPGPAVAAKTADPTAAPSPPTAATPPPAVAEPAQGAPVPPALAASGVESPQAAATEVPENAAAPAGVPLVESPAVASAEAEPKGDAPTDDNGGDVAVAPDPPAEAAATPPAVDAAAGQPAIGDQPKLRIDPLEIDPEGLNLSTLYSGPPQDPLAASRLPGEEQGVELSVPAAQEAPADATPPVDEPSAVAAVRRDEQAVGAPGNNVATLLARKTRELKVSNMPLCRLLDLSVQLSGLPISVAPEQLRLAAVSAGQPATADVKDATIEAFLAAALKPLRLDPVVVNDQIVLIHGGNNPRRTVTYAVDDLAGDPAAVEQLVDTIQKVVAPESWQAAGGAGTIAVDGNQVKIETGEATQYDILLLLERSRAALGLAPRSKYPAALIGAEAAPVALAARVGEPATFTFSQYTPLRVIFRHWQEEMQVAVLVDWPVLADLRLWPNTCIACSSSGKPWDAALDEVLSPLGLAWRPIDKRTIEITSQEKAASAPLVEIYRLSSEALASDASLTAEIERIAAAAGAPADASRATVVDAAHGLLIVRQPATVQRAIAAWLAEKQLLATTNLASR</sequence>
<organism evidence="2 3">
    <name type="scientific">Lacipirellula limnantheis</name>
    <dbReference type="NCBI Taxonomy" id="2528024"/>
    <lineage>
        <taxon>Bacteria</taxon>
        <taxon>Pseudomonadati</taxon>
        <taxon>Planctomycetota</taxon>
        <taxon>Planctomycetia</taxon>
        <taxon>Pirellulales</taxon>
        <taxon>Lacipirellulaceae</taxon>
        <taxon>Lacipirellula</taxon>
    </lineage>
</organism>
<feature type="compositionally biased region" description="Pro residues" evidence="1">
    <location>
        <begin position="214"/>
        <end position="227"/>
    </location>
</feature>
<name>A0A517U109_9BACT</name>
<gene>
    <name evidence="2" type="ORF">I41_35110</name>
</gene>
<evidence type="ECO:0000313" key="2">
    <source>
        <dbReference type="EMBL" id="QDT74316.1"/>
    </source>
</evidence>
<proteinExistence type="predicted"/>
<feature type="region of interest" description="Disordered" evidence="1">
    <location>
        <begin position="271"/>
        <end position="324"/>
    </location>
</feature>
<evidence type="ECO:0000256" key="1">
    <source>
        <dbReference type="SAM" id="MobiDB-lite"/>
    </source>
</evidence>
<feature type="region of interest" description="Disordered" evidence="1">
    <location>
        <begin position="202"/>
        <end position="257"/>
    </location>
</feature>
<feature type="compositionally biased region" description="Low complexity" evidence="1">
    <location>
        <begin position="292"/>
        <end position="314"/>
    </location>
</feature>
<dbReference type="EMBL" id="CP036339">
    <property type="protein sequence ID" value="QDT74316.1"/>
    <property type="molecule type" value="Genomic_DNA"/>
</dbReference>
<feature type="region of interest" description="Disordered" evidence="1">
    <location>
        <begin position="337"/>
        <end position="361"/>
    </location>
</feature>
<protein>
    <submittedName>
        <fullName evidence="2">Uncharacterized protein</fullName>
    </submittedName>
</protein>
<dbReference type="Proteomes" id="UP000317909">
    <property type="component" value="Chromosome"/>
</dbReference>
<dbReference type="KEGG" id="llh:I41_35110"/>
<accession>A0A517U109</accession>
<dbReference type="RefSeq" id="WP_145434079.1">
    <property type="nucleotide sequence ID" value="NZ_CP036339.1"/>
</dbReference>
<reference evidence="2 3" key="1">
    <citation type="submission" date="2019-02" db="EMBL/GenBank/DDBJ databases">
        <title>Deep-cultivation of Planctomycetes and their phenomic and genomic characterization uncovers novel biology.</title>
        <authorList>
            <person name="Wiegand S."/>
            <person name="Jogler M."/>
            <person name="Boedeker C."/>
            <person name="Pinto D."/>
            <person name="Vollmers J."/>
            <person name="Rivas-Marin E."/>
            <person name="Kohn T."/>
            <person name="Peeters S.H."/>
            <person name="Heuer A."/>
            <person name="Rast P."/>
            <person name="Oberbeckmann S."/>
            <person name="Bunk B."/>
            <person name="Jeske O."/>
            <person name="Meyerdierks A."/>
            <person name="Storesund J.E."/>
            <person name="Kallscheuer N."/>
            <person name="Luecker S."/>
            <person name="Lage O.M."/>
            <person name="Pohl T."/>
            <person name="Merkel B.J."/>
            <person name="Hornburger P."/>
            <person name="Mueller R.-W."/>
            <person name="Bruemmer F."/>
            <person name="Labrenz M."/>
            <person name="Spormann A.M."/>
            <person name="Op den Camp H."/>
            <person name="Overmann J."/>
            <person name="Amann R."/>
            <person name="Jetten M.S.M."/>
            <person name="Mascher T."/>
            <person name="Medema M.H."/>
            <person name="Devos D.P."/>
            <person name="Kaster A.-K."/>
            <person name="Ovreas L."/>
            <person name="Rohde M."/>
            <person name="Galperin M.Y."/>
            <person name="Jogler C."/>
        </authorList>
    </citation>
    <scope>NUCLEOTIDE SEQUENCE [LARGE SCALE GENOMIC DNA]</scope>
    <source>
        <strain evidence="2 3">I41</strain>
    </source>
</reference>